<evidence type="ECO:0000313" key="1">
    <source>
        <dbReference type="EMBL" id="CAB0009478.1"/>
    </source>
</evidence>
<name>A0A6H5H065_9HEMI</name>
<evidence type="ECO:0000313" key="2">
    <source>
        <dbReference type="Proteomes" id="UP000479000"/>
    </source>
</evidence>
<dbReference type="EMBL" id="CADCXU010021816">
    <property type="protein sequence ID" value="CAB0009478.1"/>
    <property type="molecule type" value="Genomic_DNA"/>
</dbReference>
<sequence length="97" mass="10535">MLNLQMCTTPNCWRTPSVRLTGSGTASFSNTEEGERLNSCCIQHLFQNYGSIPAGLGLQSVNEFIPTHPIPIVNPPSRLDLENIDGICDGAEASEEK</sequence>
<accession>A0A6H5H065</accession>
<organism evidence="1 2">
    <name type="scientific">Nesidiocoris tenuis</name>
    <dbReference type="NCBI Taxonomy" id="355587"/>
    <lineage>
        <taxon>Eukaryota</taxon>
        <taxon>Metazoa</taxon>
        <taxon>Ecdysozoa</taxon>
        <taxon>Arthropoda</taxon>
        <taxon>Hexapoda</taxon>
        <taxon>Insecta</taxon>
        <taxon>Pterygota</taxon>
        <taxon>Neoptera</taxon>
        <taxon>Paraneoptera</taxon>
        <taxon>Hemiptera</taxon>
        <taxon>Heteroptera</taxon>
        <taxon>Panheteroptera</taxon>
        <taxon>Cimicomorpha</taxon>
        <taxon>Miridae</taxon>
        <taxon>Dicyphina</taxon>
        <taxon>Nesidiocoris</taxon>
    </lineage>
</organism>
<dbReference type="AlphaFoldDB" id="A0A6H5H065"/>
<protein>
    <submittedName>
        <fullName evidence="1">Uncharacterized protein</fullName>
    </submittedName>
</protein>
<keyword evidence="2" id="KW-1185">Reference proteome</keyword>
<proteinExistence type="predicted"/>
<dbReference type="Proteomes" id="UP000479000">
    <property type="component" value="Unassembled WGS sequence"/>
</dbReference>
<feature type="non-terminal residue" evidence="1">
    <location>
        <position position="97"/>
    </location>
</feature>
<reference evidence="1 2" key="1">
    <citation type="submission" date="2020-02" db="EMBL/GenBank/DDBJ databases">
        <authorList>
            <person name="Ferguson B K."/>
        </authorList>
    </citation>
    <scope>NUCLEOTIDE SEQUENCE [LARGE SCALE GENOMIC DNA]</scope>
</reference>
<gene>
    <name evidence="1" type="ORF">NTEN_LOCUS14619</name>
</gene>